<name>A0ACC0DFM6_9PEZI</name>
<evidence type="ECO:0000313" key="1">
    <source>
        <dbReference type="EMBL" id="KAI6091323.1"/>
    </source>
</evidence>
<keyword evidence="2" id="KW-1185">Reference proteome</keyword>
<proteinExistence type="predicted"/>
<reference evidence="1 2" key="1">
    <citation type="journal article" date="2022" name="New Phytol.">
        <title>Ecological generalism drives hyperdiversity of secondary metabolite gene clusters in xylarialean endophytes.</title>
        <authorList>
            <person name="Franco M.E.E."/>
            <person name="Wisecaver J.H."/>
            <person name="Arnold A.E."/>
            <person name="Ju Y.M."/>
            <person name="Slot J.C."/>
            <person name="Ahrendt S."/>
            <person name="Moore L.P."/>
            <person name="Eastman K.E."/>
            <person name="Scott K."/>
            <person name="Konkel Z."/>
            <person name="Mondo S.J."/>
            <person name="Kuo A."/>
            <person name="Hayes R.D."/>
            <person name="Haridas S."/>
            <person name="Andreopoulos B."/>
            <person name="Riley R."/>
            <person name="LaButti K."/>
            <person name="Pangilinan J."/>
            <person name="Lipzen A."/>
            <person name="Amirebrahimi M."/>
            <person name="Yan J."/>
            <person name="Adam C."/>
            <person name="Keymanesh K."/>
            <person name="Ng V."/>
            <person name="Louie K."/>
            <person name="Northen T."/>
            <person name="Drula E."/>
            <person name="Henrissat B."/>
            <person name="Hsieh H.M."/>
            <person name="Youens-Clark K."/>
            <person name="Lutzoni F."/>
            <person name="Miadlikowska J."/>
            <person name="Eastwood D.C."/>
            <person name="Hamelin R.C."/>
            <person name="Grigoriev I.V."/>
            <person name="U'Ren J.M."/>
        </authorList>
    </citation>
    <scope>NUCLEOTIDE SEQUENCE [LARGE SCALE GENOMIC DNA]</scope>
    <source>
        <strain evidence="1 2">ER1909</strain>
    </source>
</reference>
<dbReference type="Proteomes" id="UP001497680">
    <property type="component" value="Unassembled WGS sequence"/>
</dbReference>
<accession>A0ACC0DFM6</accession>
<evidence type="ECO:0000313" key="2">
    <source>
        <dbReference type="Proteomes" id="UP001497680"/>
    </source>
</evidence>
<comment type="caution">
    <text evidence="1">The sequence shown here is derived from an EMBL/GenBank/DDBJ whole genome shotgun (WGS) entry which is preliminary data.</text>
</comment>
<sequence>MADHPMSPFKMKPEYLQFAPIPGNKADRDFYLLVLGIMAEITEETPYELTLASVCSKLEHFSQLPHFAYTYPGVVRAMDKSINKLFVEYSILRRLDHLRSSRLAKYAYLDNAPTKSTEAADTTSTLTLDSLPTEVKLLILDNLRDDGNWKAILNLRGVSKKWSQLANPYAAIPINSLDDQVHEIANSFYDSDSDSDSGREDDRREGDRQEDDRQDDGGQDDEWQEDEWQEDEWRRDDGYWLGNPIHSVCYTLARPNSRPEWIRVLPETIRMAKSLYLPSTTLENTIETRERLFRAFLPVMSAIPWHIVVTIIHGIVLNVNGISGFRAWSEAGKKNADAELAMILATCTGLEYIERHRETLCSFGHMSREVLKYAARQAQMLAQPGQSGDQGVQVLGKLKGLGITGTIHVRGITVSEVIDMVSLPRMQDLRLSGLRDRDLRDERRRGAGGPITILKPRNMNSLNLTFTDCHGLSDEGLATILAACPRTRTLFLEVADQESPASFTNALAKHGQNLEFLWLDTYSSGTGLDTDPDASERLLGALSTMRNLRELVICRGDFTTAEALGDTLPPALRMLWIIGHEDDIDIDDRGDWSFNTPDGAELYALERHPNLPDLEKVEILPAFWKEDDPDGWHNLTSFPKEFRYLQILQRTAAE</sequence>
<organism evidence="1 2">
    <name type="scientific">Hypoxylon rubiginosum</name>
    <dbReference type="NCBI Taxonomy" id="110542"/>
    <lineage>
        <taxon>Eukaryota</taxon>
        <taxon>Fungi</taxon>
        <taxon>Dikarya</taxon>
        <taxon>Ascomycota</taxon>
        <taxon>Pezizomycotina</taxon>
        <taxon>Sordariomycetes</taxon>
        <taxon>Xylariomycetidae</taxon>
        <taxon>Xylariales</taxon>
        <taxon>Hypoxylaceae</taxon>
        <taxon>Hypoxylon</taxon>
    </lineage>
</organism>
<gene>
    <name evidence="1" type="ORF">F4821DRAFT_255140</name>
</gene>
<dbReference type="EMBL" id="MU394287">
    <property type="protein sequence ID" value="KAI6091323.1"/>
    <property type="molecule type" value="Genomic_DNA"/>
</dbReference>
<protein>
    <submittedName>
        <fullName evidence="1">Uncharacterized protein</fullName>
    </submittedName>
</protein>